<comment type="similarity">
    <text evidence="1">Belongs to the sigma-70 factor family. ECF subfamily.</text>
</comment>
<organism evidence="7 8">
    <name type="scientific">Romboutsia weinsteinii</name>
    <dbReference type="NCBI Taxonomy" id="2020949"/>
    <lineage>
        <taxon>Bacteria</taxon>
        <taxon>Bacillati</taxon>
        <taxon>Bacillota</taxon>
        <taxon>Clostridia</taxon>
        <taxon>Peptostreptococcales</taxon>
        <taxon>Peptostreptococcaceae</taxon>
        <taxon>Romboutsia</taxon>
    </lineage>
</organism>
<dbReference type="InterPro" id="IPR013325">
    <property type="entry name" value="RNA_pol_sigma_r2"/>
</dbReference>
<dbReference type="EMBL" id="NOJY02000016">
    <property type="protein sequence ID" value="RDY27078.1"/>
    <property type="molecule type" value="Genomic_DNA"/>
</dbReference>
<evidence type="ECO:0000313" key="8">
    <source>
        <dbReference type="Proteomes" id="UP000215694"/>
    </source>
</evidence>
<gene>
    <name evidence="7" type="ORF">CHL78_010675</name>
</gene>
<protein>
    <submittedName>
        <fullName evidence="7">Sigma-70 family RNA polymerase sigma factor</fullName>
    </submittedName>
</protein>
<reference evidence="7 8" key="1">
    <citation type="journal article" date="2017" name="Genome Announc.">
        <title>Draft Genome Sequence of Romboutsia weinsteinii sp. nov. Strain CCRI-19649(T) Isolated from Surface Water.</title>
        <authorList>
            <person name="Maheux A.F."/>
            <person name="Boudreau D.K."/>
            <person name="Berube E."/>
            <person name="Boissinot M."/>
            <person name="Cantin P."/>
            <person name="Raymond F."/>
            <person name="Corbeil J."/>
            <person name="Omar R.F."/>
            <person name="Bergeron M.G."/>
        </authorList>
    </citation>
    <scope>NUCLEOTIDE SEQUENCE [LARGE SCALE GENOMIC DNA]</scope>
    <source>
        <strain evidence="7 8">CCRI-19649</strain>
    </source>
</reference>
<dbReference type="GO" id="GO:0003677">
    <property type="term" value="F:DNA binding"/>
    <property type="evidence" value="ECO:0007669"/>
    <property type="project" value="InterPro"/>
</dbReference>
<keyword evidence="3" id="KW-0731">Sigma factor</keyword>
<keyword evidence="4" id="KW-0804">Transcription</keyword>
<feature type="domain" description="RNA polymerase sigma factor 70 region 4 type 2" evidence="6">
    <location>
        <begin position="107"/>
        <end position="157"/>
    </location>
</feature>
<dbReference type="RefSeq" id="WP_094367395.1">
    <property type="nucleotide sequence ID" value="NZ_NOJY02000016.1"/>
</dbReference>
<evidence type="ECO:0000259" key="5">
    <source>
        <dbReference type="Pfam" id="PF04542"/>
    </source>
</evidence>
<dbReference type="Proteomes" id="UP000215694">
    <property type="component" value="Unassembled WGS sequence"/>
</dbReference>
<dbReference type="AlphaFoldDB" id="A0A371J335"/>
<dbReference type="Gene3D" id="1.10.1740.10">
    <property type="match status" value="1"/>
</dbReference>
<dbReference type="InterPro" id="IPR013324">
    <property type="entry name" value="RNA_pol_sigma_r3/r4-like"/>
</dbReference>
<dbReference type="Pfam" id="PF08281">
    <property type="entry name" value="Sigma70_r4_2"/>
    <property type="match status" value="1"/>
</dbReference>
<dbReference type="InterPro" id="IPR036388">
    <property type="entry name" value="WH-like_DNA-bd_sf"/>
</dbReference>
<name>A0A371J335_9FIRM</name>
<sequence length="171" mass="19920">MNNLIRKSKKGDIDAFFQLIEKHKAPMYRACKSILNNEHDIADAMQEAVISAYKNIKSLKDEGYFKTWLTRILINKCKDIIAKNKEVLCLDDYIEASYTQEFLTEFELDELLGDLSKEQRLVISLYYISELNTREISEILREPEGTIKSRLSRAKGKVKATYLQREEMNNA</sequence>
<dbReference type="NCBIfam" id="TIGR02937">
    <property type="entry name" value="sigma70-ECF"/>
    <property type="match status" value="1"/>
</dbReference>
<dbReference type="PANTHER" id="PTHR43133">
    <property type="entry name" value="RNA POLYMERASE ECF-TYPE SIGMA FACTO"/>
    <property type="match status" value="1"/>
</dbReference>
<dbReference type="SUPFAM" id="SSF88659">
    <property type="entry name" value="Sigma3 and sigma4 domains of RNA polymerase sigma factors"/>
    <property type="match status" value="1"/>
</dbReference>
<feature type="domain" description="RNA polymerase sigma-70 region 2" evidence="5">
    <location>
        <begin position="19"/>
        <end position="85"/>
    </location>
</feature>
<dbReference type="PANTHER" id="PTHR43133:SF51">
    <property type="entry name" value="RNA POLYMERASE SIGMA FACTOR"/>
    <property type="match status" value="1"/>
</dbReference>
<dbReference type="InterPro" id="IPR039425">
    <property type="entry name" value="RNA_pol_sigma-70-like"/>
</dbReference>
<evidence type="ECO:0000256" key="2">
    <source>
        <dbReference type="ARBA" id="ARBA00023015"/>
    </source>
</evidence>
<evidence type="ECO:0000313" key="7">
    <source>
        <dbReference type="EMBL" id="RDY27078.1"/>
    </source>
</evidence>
<dbReference type="CDD" id="cd06171">
    <property type="entry name" value="Sigma70_r4"/>
    <property type="match status" value="1"/>
</dbReference>
<keyword evidence="2" id="KW-0805">Transcription regulation</keyword>
<evidence type="ECO:0000256" key="1">
    <source>
        <dbReference type="ARBA" id="ARBA00010641"/>
    </source>
</evidence>
<dbReference type="GO" id="GO:0006352">
    <property type="term" value="P:DNA-templated transcription initiation"/>
    <property type="evidence" value="ECO:0007669"/>
    <property type="project" value="InterPro"/>
</dbReference>
<dbReference type="InterPro" id="IPR013249">
    <property type="entry name" value="RNA_pol_sigma70_r4_t2"/>
</dbReference>
<evidence type="ECO:0000259" key="6">
    <source>
        <dbReference type="Pfam" id="PF08281"/>
    </source>
</evidence>
<dbReference type="Gene3D" id="1.10.10.10">
    <property type="entry name" value="Winged helix-like DNA-binding domain superfamily/Winged helix DNA-binding domain"/>
    <property type="match status" value="1"/>
</dbReference>
<comment type="caution">
    <text evidence="7">The sequence shown here is derived from an EMBL/GenBank/DDBJ whole genome shotgun (WGS) entry which is preliminary data.</text>
</comment>
<dbReference type="Pfam" id="PF04542">
    <property type="entry name" value="Sigma70_r2"/>
    <property type="match status" value="1"/>
</dbReference>
<evidence type="ECO:0000256" key="3">
    <source>
        <dbReference type="ARBA" id="ARBA00023082"/>
    </source>
</evidence>
<evidence type="ECO:0000256" key="4">
    <source>
        <dbReference type="ARBA" id="ARBA00023163"/>
    </source>
</evidence>
<dbReference type="InterPro" id="IPR014284">
    <property type="entry name" value="RNA_pol_sigma-70_dom"/>
</dbReference>
<proteinExistence type="inferred from homology"/>
<dbReference type="SUPFAM" id="SSF88946">
    <property type="entry name" value="Sigma2 domain of RNA polymerase sigma factors"/>
    <property type="match status" value="1"/>
</dbReference>
<dbReference type="InterPro" id="IPR007627">
    <property type="entry name" value="RNA_pol_sigma70_r2"/>
</dbReference>
<dbReference type="OrthoDB" id="9784984at2"/>
<dbReference type="GO" id="GO:0016987">
    <property type="term" value="F:sigma factor activity"/>
    <property type="evidence" value="ECO:0007669"/>
    <property type="project" value="UniProtKB-KW"/>
</dbReference>
<accession>A0A371J335</accession>
<keyword evidence="8" id="KW-1185">Reference proteome</keyword>